<name>A0AAW0MXD8_9GOBI</name>
<evidence type="ECO:0000256" key="2">
    <source>
        <dbReference type="SAM" id="SignalP"/>
    </source>
</evidence>
<evidence type="ECO:0000313" key="4">
    <source>
        <dbReference type="Proteomes" id="UP001460270"/>
    </source>
</evidence>
<keyword evidence="1" id="KW-0175">Coiled coil</keyword>
<feature type="chain" id="PRO_5043934348" evidence="2">
    <location>
        <begin position="23"/>
        <end position="168"/>
    </location>
</feature>
<evidence type="ECO:0000256" key="1">
    <source>
        <dbReference type="SAM" id="Coils"/>
    </source>
</evidence>
<keyword evidence="2" id="KW-0732">Signal</keyword>
<sequence>MKLIIFLSVASFAVMIVMVAQALRQEMRRKNAMNSAKDKAIQIERKEEVIEEMKKVMKGIGPKLQSVIQLTEGLKKKKDEAQVEKNAVEERLNTCNKEREEIEKTKAEVTESLGKLKNDHGEAKENAQKAIEDLKQKILNRDSAICALVDQTKAEARKLCGLGDGAGN</sequence>
<proteinExistence type="predicted"/>
<dbReference type="AlphaFoldDB" id="A0AAW0MXD8"/>
<reference evidence="4" key="1">
    <citation type="submission" date="2024-04" db="EMBL/GenBank/DDBJ databases">
        <title>Salinicola lusitanus LLJ914,a marine bacterium isolated from the Okinawa Trough.</title>
        <authorList>
            <person name="Li J."/>
        </authorList>
    </citation>
    <scope>NUCLEOTIDE SEQUENCE [LARGE SCALE GENOMIC DNA]</scope>
</reference>
<comment type="caution">
    <text evidence="3">The sequence shown here is derived from an EMBL/GenBank/DDBJ whole genome shotgun (WGS) entry which is preliminary data.</text>
</comment>
<keyword evidence="4" id="KW-1185">Reference proteome</keyword>
<evidence type="ECO:0000313" key="3">
    <source>
        <dbReference type="EMBL" id="KAK7886802.1"/>
    </source>
</evidence>
<organism evidence="3 4">
    <name type="scientific">Mugilogobius chulae</name>
    <name type="common">yellowstripe goby</name>
    <dbReference type="NCBI Taxonomy" id="88201"/>
    <lineage>
        <taxon>Eukaryota</taxon>
        <taxon>Metazoa</taxon>
        <taxon>Chordata</taxon>
        <taxon>Craniata</taxon>
        <taxon>Vertebrata</taxon>
        <taxon>Euteleostomi</taxon>
        <taxon>Actinopterygii</taxon>
        <taxon>Neopterygii</taxon>
        <taxon>Teleostei</taxon>
        <taxon>Neoteleostei</taxon>
        <taxon>Acanthomorphata</taxon>
        <taxon>Gobiaria</taxon>
        <taxon>Gobiiformes</taxon>
        <taxon>Gobioidei</taxon>
        <taxon>Gobiidae</taxon>
        <taxon>Gobionellinae</taxon>
        <taxon>Mugilogobius</taxon>
    </lineage>
</organism>
<gene>
    <name evidence="3" type="ORF">WMY93_026423</name>
</gene>
<feature type="coiled-coil region" evidence="1">
    <location>
        <begin position="36"/>
        <end position="144"/>
    </location>
</feature>
<dbReference type="EMBL" id="JBBPFD010000019">
    <property type="protein sequence ID" value="KAK7886802.1"/>
    <property type="molecule type" value="Genomic_DNA"/>
</dbReference>
<accession>A0AAW0MXD8</accession>
<feature type="signal peptide" evidence="2">
    <location>
        <begin position="1"/>
        <end position="22"/>
    </location>
</feature>
<dbReference type="Proteomes" id="UP001460270">
    <property type="component" value="Unassembled WGS sequence"/>
</dbReference>
<protein>
    <submittedName>
        <fullName evidence="3">Uncharacterized protein</fullName>
    </submittedName>
</protein>